<proteinExistence type="predicted"/>
<dbReference type="RefSeq" id="XP_060329203.1">
    <property type="nucleotide sequence ID" value="XM_060477656.1"/>
</dbReference>
<dbReference type="GeneID" id="85361204"/>
<protein>
    <submittedName>
        <fullName evidence="1">Uncharacterized protein</fullName>
    </submittedName>
</protein>
<dbReference type="EMBL" id="JAUEPS010000024">
    <property type="protein sequence ID" value="KAK0455693.1"/>
    <property type="molecule type" value="Genomic_DNA"/>
</dbReference>
<evidence type="ECO:0000313" key="1">
    <source>
        <dbReference type="EMBL" id="KAK0455693.1"/>
    </source>
</evidence>
<accession>A0AA39K7F2</accession>
<organism evidence="1 2">
    <name type="scientific">Armillaria tabescens</name>
    <name type="common">Ringless honey mushroom</name>
    <name type="synonym">Agaricus tabescens</name>
    <dbReference type="NCBI Taxonomy" id="1929756"/>
    <lineage>
        <taxon>Eukaryota</taxon>
        <taxon>Fungi</taxon>
        <taxon>Dikarya</taxon>
        <taxon>Basidiomycota</taxon>
        <taxon>Agaricomycotina</taxon>
        <taxon>Agaricomycetes</taxon>
        <taxon>Agaricomycetidae</taxon>
        <taxon>Agaricales</taxon>
        <taxon>Marasmiineae</taxon>
        <taxon>Physalacriaceae</taxon>
        <taxon>Desarmillaria</taxon>
    </lineage>
</organism>
<dbReference type="Proteomes" id="UP001175211">
    <property type="component" value="Unassembled WGS sequence"/>
</dbReference>
<dbReference type="AlphaFoldDB" id="A0AA39K7F2"/>
<reference evidence="1" key="1">
    <citation type="submission" date="2023-06" db="EMBL/GenBank/DDBJ databases">
        <authorList>
            <consortium name="Lawrence Berkeley National Laboratory"/>
            <person name="Ahrendt S."/>
            <person name="Sahu N."/>
            <person name="Indic B."/>
            <person name="Wong-Bajracharya J."/>
            <person name="Merenyi Z."/>
            <person name="Ke H.-M."/>
            <person name="Monk M."/>
            <person name="Kocsube S."/>
            <person name="Drula E."/>
            <person name="Lipzen A."/>
            <person name="Balint B."/>
            <person name="Henrissat B."/>
            <person name="Andreopoulos B."/>
            <person name="Martin F.M."/>
            <person name="Harder C.B."/>
            <person name="Rigling D."/>
            <person name="Ford K.L."/>
            <person name="Foster G.D."/>
            <person name="Pangilinan J."/>
            <person name="Papanicolaou A."/>
            <person name="Barry K."/>
            <person name="LaButti K."/>
            <person name="Viragh M."/>
            <person name="Koriabine M."/>
            <person name="Yan M."/>
            <person name="Riley R."/>
            <person name="Champramary S."/>
            <person name="Plett K.L."/>
            <person name="Tsai I.J."/>
            <person name="Slot J."/>
            <person name="Sipos G."/>
            <person name="Plett J."/>
            <person name="Nagy L.G."/>
            <person name="Grigoriev I.V."/>
        </authorList>
    </citation>
    <scope>NUCLEOTIDE SEQUENCE</scope>
    <source>
        <strain evidence="1">CCBAS 213</strain>
    </source>
</reference>
<name>A0AA39K7F2_ARMTA</name>
<evidence type="ECO:0000313" key="2">
    <source>
        <dbReference type="Proteomes" id="UP001175211"/>
    </source>
</evidence>
<keyword evidence="2" id="KW-1185">Reference proteome</keyword>
<comment type="caution">
    <text evidence="1">The sequence shown here is derived from an EMBL/GenBank/DDBJ whole genome shotgun (WGS) entry which is preliminary data.</text>
</comment>
<gene>
    <name evidence="1" type="ORF">EV420DRAFT_1644473</name>
</gene>
<sequence length="102" mass="12336">MASHEKETEATEYYLPSKAFCKWHRMVFPESPNHPTLSQARTLKKYFSSLDRREMHRISRLLSDEEVFGTYKRWSSEYRTMWKLWIERKGTDLAIVFVNKSQ</sequence>